<gene>
    <name evidence="1" type="ORF">FB550_1011068</name>
</gene>
<accession>A0A561E085</accession>
<dbReference type="AlphaFoldDB" id="A0A561E085"/>
<dbReference type="PANTHER" id="PTHR41263">
    <property type="entry name" value="ASPARTYL-PHOSPHATE PHOSPHATASE YISI"/>
    <property type="match status" value="1"/>
</dbReference>
<comment type="caution">
    <text evidence="1">The sequence shown here is derived from an EMBL/GenBank/DDBJ whole genome shotgun (WGS) entry which is preliminary data.</text>
</comment>
<dbReference type="Proteomes" id="UP000319671">
    <property type="component" value="Unassembled WGS sequence"/>
</dbReference>
<dbReference type="InterPro" id="IPR036638">
    <property type="entry name" value="HLH_DNA-bd_sf"/>
</dbReference>
<dbReference type="InterPro" id="IPR037208">
    <property type="entry name" value="Spo0E-like_sf"/>
</dbReference>
<dbReference type="Gene3D" id="4.10.280.10">
    <property type="entry name" value="Helix-loop-helix DNA-binding domain"/>
    <property type="match status" value="1"/>
</dbReference>
<dbReference type="SUPFAM" id="SSF140500">
    <property type="entry name" value="BAS1536-like"/>
    <property type="match status" value="1"/>
</dbReference>
<evidence type="ECO:0000313" key="1">
    <source>
        <dbReference type="EMBL" id="TWE09036.1"/>
    </source>
</evidence>
<reference evidence="1 2" key="1">
    <citation type="submission" date="2019-06" db="EMBL/GenBank/DDBJ databases">
        <title>Sorghum-associated microbial communities from plants grown in Nebraska, USA.</title>
        <authorList>
            <person name="Schachtman D."/>
        </authorList>
    </citation>
    <scope>NUCLEOTIDE SEQUENCE [LARGE SCALE GENOMIC DNA]</scope>
    <source>
        <strain evidence="1 2">2482</strain>
    </source>
</reference>
<dbReference type="PANTHER" id="PTHR41263:SF1">
    <property type="entry name" value="ASPARTYL-PHOSPHATE PHOSPHATASE YISI"/>
    <property type="match status" value="1"/>
</dbReference>
<name>A0A561E085_9BACI</name>
<keyword evidence="2" id="KW-1185">Reference proteome</keyword>
<dbReference type="GO" id="GO:0046983">
    <property type="term" value="F:protein dimerization activity"/>
    <property type="evidence" value="ECO:0007669"/>
    <property type="project" value="InterPro"/>
</dbReference>
<dbReference type="GO" id="GO:0043937">
    <property type="term" value="P:regulation of sporulation"/>
    <property type="evidence" value="ECO:0007669"/>
    <property type="project" value="InterPro"/>
</dbReference>
<dbReference type="EMBL" id="VIVN01000001">
    <property type="protein sequence ID" value="TWE09036.1"/>
    <property type="molecule type" value="Genomic_DNA"/>
</dbReference>
<sequence>MYKDSNYQSEMIEKIKAKRELMINSANKLGFTSEQTIKYSQELDELINHYQKVIGQSSKSNEEVKFAFKHMIMVWPKVLV</sequence>
<protein>
    <submittedName>
        <fullName evidence="1">Stage 0 sporulation regulatory protein</fullName>
    </submittedName>
</protein>
<organism evidence="1 2">
    <name type="scientific">Neobacillus bataviensis</name>
    <dbReference type="NCBI Taxonomy" id="220685"/>
    <lineage>
        <taxon>Bacteria</taxon>
        <taxon>Bacillati</taxon>
        <taxon>Bacillota</taxon>
        <taxon>Bacilli</taxon>
        <taxon>Bacillales</taxon>
        <taxon>Bacillaceae</taxon>
        <taxon>Neobacillus</taxon>
    </lineage>
</organism>
<dbReference type="InterPro" id="IPR018540">
    <property type="entry name" value="Spo0E-like"/>
</dbReference>
<dbReference type="InterPro" id="IPR053028">
    <property type="entry name" value="Spo0E-like_phosphatase"/>
</dbReference>
<evidence type="ECO:0000313" key="2">
    <source>
        <dbReference type="Proteomes" id="UP000319671"/>
    </source>
</evidence>
<dbReference type="RefSeq" id="WP_098526922.1">
    <property type="nucleotide sequence ID" value="NZ_VIVN01000001.1"/>
</dbReference>
<dbReference type="Pfam" id="PF09388">
    <property type="entry name" value="SpoOE-like"/>
    <property type="match status" value="1"/>
</dbReference>
<proteinExistence type="predicted"/>